<feature type="compositionally biased region" description="Low complexity" evidence="2">
    <location>
        <begin position="450"/>
        <end position="462"/>
    </location>
</feature>
<dbReference type="SUPFAM" id="SSF57850">
    <property type="entry name" value="RING/U-box"/>
    <property type="match status" value="1"/>
</dbReference>
<dbReference type="InterPro" id="IPR013087">
    <property type="entry name" value="Znf_C2H2_type"/>
</dbReference>
<feature type="compositionally biased region" description="Polar residues" evidence="2">
    <location>
        <begin position="424"/>
        <end position="449"/>
    </location>
</feature>
<dbReference type="EMBL" id="HBGY01015007">
    <property type="protein sequence ID" value="CAD9578935.1"/>
    <property type="molecule type" value="Transcribed_RNA"/>
</dbReference>
<organism evidence="4">
    <name type="scientific">Leptocylindrus danicus</name>
    <dbReference type="NCBI Taxonomy" id="163516"/>
    <lineage>
        <taxon>Eukaryota</taxon>
        <taxon>Sar</taxon>
        <taxon>Stramenopiles</taxon>
        <taxon>Ochrophyta</taxon>
        <taxon>Bacillariophyta</taxon>
        <taxon>Coscinodiscophyceae</taxon>
        <taxon>Chaetocerotophycidae</taxon>
        <taxon>Leptocylindrales</taxon>
        <taxon>Leptocylindraceae</taxon>
        <taxon>Leptocylindrus</taxon>
    </lineage>
</organism>
<evidence type="ECO:0000256" key="1">
    <source>
        <dbReference type="PROSITE-ProRule" id="PRU00175"/>
    </source>
</evidence>
<dbReference type="InterPro" id="IPR044288">
    <property type="entry name" value="ZNF598/HEL2"/>
</dbReference>
<dbReference type="SMART" id="SM00355">
    <property type="entry name" value="ZnF_C2H2"/>
    <property type="match status" value="3"/>
</dbReference>
<dbReference type="AlphaFoldDB" id="A0A7S2KK71"/>
<dbReference type="GO" id="GO:0016567">
    <property type="term" value="P:protein ubiquitination"/>
    <property type="evidence" value="ECO:0007669"/>
    <property type="project" value="TreeGrafter"/>
</dbReference>
<dbReference type="GO" id="GO:0008270">
    <property type="term" value="F:zinc ion binding"/>
    <property type="evidence" value="ECO:0007669"/>
    <property type="project" value="UniProtKB-KW"/>
</dbReference>
<feature type="domain" description="RING-type" evidence="3">
    <location>
        <begin position="12"/>
        <end position="54"/>
    </location>
</feature>
<sequence>MTSDDHAISKNCLICFDDITKCRTVTPCGHNETCAVCHLRLRSLNKNKGCPICKAENDRVIVDSDIDENGNHKKYAEYEQWGDDIGQNYCFRSDVGMFFHKAYFENTVKKIFCLDCGVKNCKDHLFKNNQQLKKLHSHLRTKHGMTLCHLCVDNKRDFVSALPRFTPSQLRKHESTGDGAESGFKGHPMCKFCKPKRFYDLMQLHDHLNKEHYKCHLCEKQGKNNQYYKDYTSLNRHFDKVHFLCHDPQCLMARFVVFGTELDLRMHEIEVHGSTTREDSRIKVEFQIRRSGYDGSGLENQTLPSDDDFQYGLDGEVFVPDALPNQEQHIQENEPRITDANHAARTAQIRRDAAEIRAREAESQAFPTLQSAEISQNNGTNSAVSTGASWGGSRSGKNVVSRGRRPGNMRAEDFPTLGGGTGSRARSSNTNWKNASARKQASSSNKVGWSSSAPPVATSAAPGYAARPAPSMTRSAPAAPTSRPFSSSIGGGGGWGNSGATRATSSKAPAMTKEAFPSLGGSTSSYAAAQALSKKHRNQKMKGKKAPSSAAMSNVLAAPAPLLPTKLSEEECRAKLDAMKLHLGKDSYKKVKEITKRFVNDAIDPETYVLNTSDIFGGINDPDFLEYVPTLIRSCPNQNQANKALAYLNRKRQMR</sequence>
<dbReference type="InterPro" id="IPR013083">
    <property type="entry name" value="Znf_RING/FYVE/PHD"/>
</dbReference>
<protein>
    <recommendedName>
        <fullName evidence="3">RING-type domain-containing protein</fullName>
    </recommendedName>
</protein>
<feature type="compositionally biased region" description="Basic residues" evidence="2">
    <location>
        <begin position="533"/>
        <end position="545"/>
    </location>
</feature>
<evidence type="ECO:0000259" key="3">
    <source>
        <dbReference type="PROSITE" id="PS50089"/>
    </source>
</evidence>
<dbReference type="GO" id="GO:0072344">
    <property type="term" value="P:rescue of stalled ribosome"/>
    <property type="evidence" value="ECO:0007669"/>
    <property type="project" value="InterPro"/>
</dbReference>
<keyword evidence="1" id="KW-0863">Zinc-finger</keyword>
<proteinExistence type="predicted"/>
<reference evidence="4" key="1">
    <citation type="submission" date="2021-01" db="EMBL/GenBank/DDBJ databases">
        <authorList>
            <person name="Corre E."/>
            <person name="Pelletier E."/>
            <person name="Niang G."/>
            <person name="Scheremetjew M."/>
            <person name="Finn R."/>
            <person name="Kale V."/>
            <person name="Holt S."/>
            <person name="Cochrane G."/>
            <person name="Meng A."/>
            <person name="Brown T."/>
            <person name="Cohen L."/>
        </authorList>
    </citation>
    <scope>NUCLEOTIDE SEQUENCE</scope>
    <source>
        <strain evidence="4">B650</strain>
    </source>
</reference>
<dbReference type="InterPro" id="IPR001841">
    <property type="entry name" value="Znf_RING"/>
</dbReference>
<keyword evidence="1" id="KW-0862">Zinc</keyword>
<name>A0A7S2KK71_9STRA</name>
<dbReference type="PROSITE" id="PS50089">
    <property type="entry name" value="ZF_RING_2"/>
    <property type="match status" value="1"/>
</dbReference>
<dbReference type="InterPro" id="IPR056437">
    <property type="entry name" value="Znf-C2H2_ZNF598/HEL2"/>
</dbReference>
<accession>A0A7S2KK71</accession>
<dbReference type="Pfam" id="PF13920">
    <property type="entry name" value="zf-C3HC4_3"/>
    <property type="match status" value="1"/>
</dbReference>
<evidence type="ECO:0000256" key="2">
    <source>
        <dbReference type="SAM" id="MobiDB-lite"/>
    </source>
</evidence>
<dbReference type="PANTHER" id="PTHR22938:SF0">
    <property type="entry name" value="E3 UBIQUITIN-PROTEIN LIGASE ZNF598"/>
    <property type="match status" value="1"/>
</dbReference>
<dbReference type="Pfam" id="PF23230">
    <property type="entry name" value="zf-C2H2_13"/>
    <property type="match status" value="1"/>
</dbReference>
<dbReference type="PANTHER" id="PTHR22938">
    <property type="entry name" value="ZINC FINGER PROTEIN 598"/>
    <property type="match status" value="1"/>
</dbReference>
<evidence type="ECO:0000313" key="4">
    <source>
        <dbReference type="EMBL" id="CAD9578935.1"/>
    </source>
</evidence>
<feature type="region of interest" description="Disordered" evidence="2">
    <location>
        <begin position="370"/>
        <end position="551"/>
    </location>
</feature>
<gene>
    <name evidence="4" type="ORF">LDAN0321_LOCUS9724</name>
</gene>
<feature type="compositionally biased region" description="Polar residues" evidence="2">
    <location>
        <begin position="370"/>
        <end position="388"/>
    </location>
</feature>
<dbReference type="GO" id="GO:0043022">
    <property type="term" value="F:ribosome binding"/>
    <property type="evidence" value="ECO:0007669"/>
    <property type="project" value="TreeGrafter"/>
</dbReference>
<dbReference type="Gene3D" id="3.30.40.10">
    <property type="entry name" value="Zinc/RING finger domain, C3HC4 (zinc finger)"/>
    <property type="match status" value="1"/>
</dbReference>
<keyword evidence="1" id="KW-0479">Metal-binding</keyword>
<dbReference type="GO" id="GO:0061630">
    <property type="term" value="F:ubiquitin protein ligase activity"/>
    <property type="evidence" value="ECO:0007669"/>
    <property type="project" value="InterPro"/>
</dbReference>